<dbReference type="EMBL" id="CP098755">
    <property type="protein sequence ID" value="USG64824.1"/>
    <property type="molecule type" value="Genomic_DNA"/>
</dbReference>
<accession>A0ABY4WD46</accession>
<organism evidence="3 4">
    <name type="scientific">Brevibacillus ruminantium</name>
    <dbReference type="NCBI Taxonomy" id="2950604"/>
    <lineage>
        <taxon>Bacteria</taxon>
        <taxon>Bacillati</taxon>
        <taxon>Bacillota</taxon>
        <taxon>Bacilli</taxon>
        <taxon>Bacillales</taxon>
        <taxon>Paenibacillaceae</taxon>
        <taxon>Brevibacillus</taxon>
    </lineage>
</organism>
<reference evidence="3" key="1">
    <citation type="submission" date="2022-06" db="EMBL/GenBank/DDBJ databases">
        <title>Genome sequencing of Brevibacillus sp. BB3-R1.</title>
        <authorList>
            <person name="Heo J."/>
            <person name="Lee D."/>
            <person name="Won M."/>
            <person name="Han B.-H."/>
            <person name="Hong S.-B."/>
            <person name="Kwon S.-W."/>
        </authorList>
    </citation>
    <scope>NUCLEOTIDE SEQUENCE</scope>
    <source>
        <strain evidence="3">BB3-R1</strain>
    </source>
</reference>
<keyword evidence="2" id="KW-0732">Signal</keyword>
<feature type="chain" id="PRO_5046250231" evidence="2">
    <location>
        <begin position="25"/>
        <end position="266"/>
    </location>
</feature>
<keyword evidence="1" id="KW-0812">Transmembrane</keyword>
<evidence type="ECO:0000256" key="2">
    <source>
        <dbReference type="SAM" id="SignalP"/>
    </source>
</evidence>
<dbReference type="RefSeq" id="WP_251871933.1">
    <property type="nucleotide sequence ID" value="NZ_CP098755.1"/>
</dbReference>
<evidence type="ECO:0000313" key="3">
    <source>
        <dbReference type="EMBL" id="USG64824.1"/>
    </source>
</evidence>
<dbReference type="Proteomes" id="UP001056500">
    <property type="component" value="Chromosome"/>
</dbReference>
<evidence type="ECO:0000256" key="1">
    <source>
        <dbReference type="SAM" id="Phobius"/>
    </source>
</evidence>
<keyword evidence="1" id="KW-1133">Transmembrane helix</keyword>
<keyword evidence="4" id="KW-1185">Reference proteome</keyword>
<protein>
    <submittedName>
        <fullName evidence="3">Uncharacterized protein</fullName>
    </submittedName>
</protein>
<name>A0ABY4WD46_9BACL</name>
<feature type="signal peptide" evidence="2">
    <location>
        <begin position="1"/>
        <end position="24"/>
    </location>
</feature>
<evidence type="ECO:0000313" key="4">
    <source>
        <dbReference type="Proteomes" id="UP001056500"/>
    </source>
</evidence>
<proteinExistence type="predicted"/>
<gene>
    <name evidence="3" type="ORF">NDK47_22285</name>
</gene>
<keyword evidence="1" id="KW-0472">Membrane</keyword>
<sequence>MFKYLVFTLMITVLLVCTGIAALAKDFAAPADAQKFAKEQFPQIFQSYYETLDDPTRYGLENEIGNISFGPLHPVLAFTPEFLHGSQPADSYAAEPSDLWIAGIYQNGIPRLAISLYQKEDGTYSLANIGYGKDVALALEDVKAGEGVIEDGPTNSWYAFSPNASDPARSQIRPLNDIAKIISPSVSTLAELQPLLHEHYEQKFGSNWRQTEENAHAEAGGAVRAGNHEGKGRTPLFIMGVLFTVTAFLLMNVKKVGIRSNQNSQQ</sequence>
<feature type="transmembrane region" description="Helical" evidence="1">
    <location>
        <begin position="236"/>
        <end position="253"/>
    </location>
</feature>